<dbReference type="Proteomes" id="UP001500886">
    <property type="component" value="Unassembled WGS sequence"/>
</dbReference>
<dbReference type="Gene3D" id="1.10.510.10">
    <property type="entry name" value="Transferase(Phosphotransferase) domain 1"/>
    <property type="match status" value="1"/>
</dbReference>
<feature type="region of interest" description="Disordered" evidence="6">
    <location>
        <begin position="428"/>
        <end position="455"/>
    </location>
</feature>
<evidence type="ECO:0000313" key="8">
    <source>
        <dbReference type="EMBL" id="GAA2716764.1"/>
    </source>
</evidence>
<dbReference type="Pfam" id="PF00069">
    <property type="entry name" value="Pkinase"/>
    <property type="match status" value="1"/>
</dbReference>
<evidence type="ECO:0000256" key="2">
    <source>
        <dbReference type="ARBA" id="ARBA00022741"/>
    </source>
</evidence>
<dbReference type="SMART" id="SM00220">
    <property type="entry name" value="S_TKc"/>
    <property type="match status" value="1"/>
</dbReference>
<name>A0ABN3TUH5_9ACTN</name>
<dbReference type="InterPro" id="IPR011009">
    <property type="entry name" value="Kinase-like_dom_sf"/>
</dbReference>
<evidence type="ECO:0000256" key="6">
    <source>
        <dbReference type="SAM" id="MobiDB-lite"/>
    </source>
</evidence>
<dbReference type="PANTHER" id="PTHR43289">
    <property type="entry name" value="MITOGEN-ACTIVATED PROTEIN KINASE KINASE KINASE 20-RELATED"/>
    <property type="match status" value="1"/>
</dbReference>
<feature type="region of interest" description="Disordered" evidence="6">
    <location>
        <begin position="376"/>
        <end position="405"/>
    </location>
</feature>
<protein>
    <recommendedName>
        <fullName evidence="7">Protein kinase domain-containing protein</fullName>
    </recommendedName>
</protein>
<evidence type="ECO:0000256" key="4">
    <source>
        <dbReference type="ARBA" id="ARBA00022840"/>
    </source>
</evidence>
<accession>A0ABN3TUH5</accession>
<keyword evidence="4 5" id="KW-0067">ATP-binding</keyword>
<keyword evidence="3" id="KW-0418">Kinase</keyword>
<gene>
    <name evidence="8" type="ORF">GCM10010315_28500</name>
</gene>
<dbReference type="EMBL" id="BAAASL010000009">
    <property type="protein sequence ID" value="GAA2716764.1"/>
    <property type="molecule type" value="Genomic_DNA"/>
</dbReference>
<feature type="compositionally biased region" description="Basic and acidic residues" evidence="6">
    <location>
        <begin position="428"/>
        <end position="449"/>
    </location>
</feature>
<feature type="binding site" evidence="5">
    <location>
        <position position="42"/>
    </location>
    <ligand>
        <name>ATP</name>
        <dbReference type="ChEBI" id="CHEBI:30616"/>
    </ligand>
</feature>
<dbReference type="InterPro" id="IPR017441">
    <property type="entry name" value="Protein_kinase_ATP_BS"/>
</dbReference>
<evidence type="ECO:0000256" key="1">
    <source>
        <dbReference type="ARBA" id="ARBA00022679"/>
    </source>
</evidence>
<dbReference type="PROSITE" id="PS00108">
    <property type="entry name" value="PROTEIN_KINASE_ST"/>
    <property type="match status" value="1"/>
</dbReference>
<comment type="caution">
    <text evidence="8">The sequence shown here is derived from an EMBL/GenBank/DDBJ whole genome shotgun (WGS) entry which is preliminary data.</text>
</comment>
<dbReference type="InterPro" id="IPR000719">
    <property type="entry name" value="Prot_kinase_dom"/>
</dbReference>
<sequence>MSASQPLPEKAGPYLLLTELGRGGMGRVLLGLAPDGRPAAVKLVHARHAADDGFRSRFRREVEASRKVSGAYTAAVLDADADAEQPWLASVFVAGPSLGAAVERAGALPPDALHRLAVGLATALGEIHRAGLVHRDLKPENVLLAEDGARVIDFGIARAAEAGGGTELTGTGWVVGSPPYMSPEQAQSRELTGASDVFSLGAVLVLAATGRSPFAGPSALQTLYNVVHTEPDLSGVPHPLHGIVARCLAKDPAARPTPAELLALLGPVAPAARPWPPAVHRMVDEQRARAEGLLVGDPERTALLHGTGAPPTAVLTAHHSPAPPARHRRAVTWTAAGAVLAAGLGVGAYLLQRDDDGSTGPPDKYVTMPVCSQAVTRLPLRGERRKDKDQERENTESSTTQCYWFDKDQPQADGWNYSPSAAVTWELQRSDQRRNGTQKQRQDFDDSARSGRPATGLGFGDAAYWTVHEKSYEKGCQLNVRDGNLVVRVFLDDTRHPSCEADARGVAQAALAAMPPRAG</sequence>
<keyword evidence="2 5" id="KW-0547">Nucleotide-binding</keyword>
<dbReference type="PROSITE" id="PS00107">
    <property type="entry name" value="PROTEIN_KINASE_ATP"/>
    <property type="match status" value="1"/>
</dbReference>
<feature type="compositionally biased region" description="Basic and acidic residues" evidence="6">
    <location>
        <begin position="380"/>
        <end position="395"/>
    </location>
</feature>
<evidence type="ECO:0000313" key="9">
    <source>
        <dbReference type="Proteomes" id="UP001500886"/>
    </source>
</evidence>
<evidence type="ECO:0000259" key="7">
    <source>
        <dbReference type="PROSITE" id="PS50011"/>
    </source>
</evidence>
<dbReference type="InterPro" id="IPR008271">
    <property type="entry name" value="Ser/Thr_kinase_AS"/>
</dbReference>
<reference evidence="8 9" key="1">
    <citation type="journal article" date="2019" name="Int. J. Syst. Evol. Microbiol.">
        <title>The Global Catalogue of Microorganisms (GCM) 10K type strain sequencing project: providing services to taxonomists for standard genome sequencing and annotation.</title>
        <authorList>
            <consortium name="The Broad Institute Genomics Platform"/>
            <consortium name="The Broad Institute Genome Sequencing Center for Infectious Disease"/>
            <person name="Wu L."/>
            <person name="Ma J."/>
        </authorList>
    </citation>
    <scope>NUCLEOTIDE SEQUENCE [LARGE SCALE GENOMIC DNA]</scope>
    <source>
        <strain evidence="8 9">JCM 4542</strain>
    </source>
</reference>
<dbReference type="RefSeq" id="WP_344435526.1">
    <property type="nucleotide sequence ID" value="NZ_BAAASL010000009.1"/>
</dbReference>
<keyword evidence="1" id="KW-0808">Transferase</keyword>
<organism evidence="8 9">
    <name type="scientific">Streptomyces luteosporeus</name>
    <dbReference type="NCBI Taxonomy" id="173856"/>
    <lineage>
        <taxon>Bacteria</taxon>
        <taxon>Bacillati</taxon>
        <taxon>Actinomycetota</taxon>
        <taxon>Actinomycetes</taxon>
        <taxon>Kitasatosporales</taxon>
        <taxon>Streptomycetaceae</taxon>
        <taxon>Streptomyces</taxon>
    </lineage>
</organism>
<dbReference type="CDD" id="cd14014">
    <property type="entry name" value="STKc_PknB_like"/>
    <property type="match status" value="1"/>
</dbReference>
<dbReference type="PROSITE" id="PS50011">
    <property type="entry name" value="PROTEIN_KINASE_DOM"/>
    <property type="match status" value="1"/>
</dbReference>
<dbReference type="PANTHER" id="PTHR43289:SF34">
    <property type="entry name" value="SERINE_THREONINE-PROTEIN KINASE YBDM-RELATED"/>
    <property type="match status" value="1"/>
</dbReference>
<keyword evidence="9" id="KW-1185">Reference proteome</keyword>
<evidence type="ECO:0000256" key="3">
    <source>
        <dbReference type="ARBA" id="ARBA00022777"/>
    </source>
</evidence>
<evidence type="ECO:0000256" key="5">
    <source>
        <dbReference type="PROSITE-ProRule" id="PRU10141"/>
    </source>
</evidence>
<dbReference type="Gene3D" id="3.30.200.20">
    <property type="entry name" value="Phosphorylase Kinase, domain 1"/>
    <property type="match status" value="1"/>
</dbReference>
<feature type="domain" description="Protein kinase" evidence="7">
    <location>
        <begin position="14"/>
        <end position="276"/>
    </location>
</feature>
<proteinExistence type="predicted"/>
<dbReference type="SUPFAM" id="SSF56112">
    <property type="entry name" value="Protein kinase-like (PK-like)"/>
    <property type="match status" value="1"/>
</dbReference>